<accession>A0A1H4GC04</accession>
<evidence type="ECO:0000256" key="2">
    <source>
        <dbReference type="ARBA" id="ARBA00022705"/>
    </source>
</evidence>
<gene>
    <name evidence="6" type="ORF">SAMN05660909_05168</name>
</gene>
<organism evidence="6 7">
    <name type="scientific">Chitinophaga terrae</name>
    <name type="common">ex Kim and Jung 2007</name>
    <dbReference type="NCBI Taxonomy" id="408074"/>
    <lineage>
        <taxon>Bacteria</taxon>
        <taxon>Pseudomonadati</taxon>
        <taxon>Bacteroidota</taxon>
        <taxon>Chitinophagia</taxon>
        <taxon>Chitinophagales</taxon>
        <taxon>Chitinophagaceae</taxon>
        <taxon>Chitinophaga</taxon>
    </lineage>
</organism>
<dbReference type="InterPro" id="IPR004013">
    <property type="entry name" value="PHP_dom"/>
</dbReference>
<dbReference type="Pfam" id="PF02811">
    <property type="entry name" value="PHP"/>
    <property type="match status" value="1"/>
</dbReference>
<keyword evidence="1" id="KW-0237">DNA synthesis</keyword>
<dbReference type="SMART" id="SM00278">
    <property type="entry name" value="HhH1"/>
    <property type="match status" value="3"/>
</dbReference>
<dbReference type="PIRSF" id="PIRSF005047">
    <property type="entry name" value="UCP005047_YshC"/>
    <property type="match status" value="1"/>
</dbReference>
<reference evidence="7" key="1">
    <citation type="submission" date="2016-10" db="EMBL/GenBank/DDBJ databases">
        <authorList>
            <person name="Varghese N."/>
            <person name="Submissions S."/>
        </authorList>
    </citation>
    <scope>NUCLEOTIDE SEQUENCE [LARGE SCALE GENOMIC DNA]</scope>
    <source>
        <strain evidence="7">DSM 23920</strain>
    </source>
</reference>
<dbReference type="SUPFAM" id="SSF81301">
    <property type="entry name" value="Nucleotidyltransferase"/>
    <property type="match status" value="1"/>
</dbReference>
<protein>
    <submittedName>
        <fullName evidence="6">DNA polymerase (Family 10)</fullName>
    </submittedName>
</protein>
<dbReference type="Gene3D" id="1.10.150.20">
    <property type="entry name" value="5' to 3' exonuclease, C-terminal subdomain"/>
    <property type="match status" value="1"/>
</dbReference>
<dbReference type="AlphaFoldDB" id="A0A1H4GC04"/>
<dbReference type="Proteomes" id="UP000199656">
    <property type="component" value="Unassembled WGS sequence"/>
</dbReference>
<dbReference type="GO" id="GO:0042578">
    <property type="term" value="F:phosphoric ester hydrolase activity"/>
    <property type="evidence" value="ECO:0007669"/>
    <property type="project" value="TreeGrafter"/>
</dbReference>
<evidence type="ECO:0000313" key="6">
    <source>
        <dbReference type="EMBL" id="SEB07163.1"/>
    </source>
</evidence>
<feature type="domain" description="Helix-hairpin-helix DNA-binding motif class 1" evidence="3">
    <location>
        <begin position="90"/>
        <end position="109"/>
    </location>
</feature>
<evidence type="ECO:0000259" key="3">
    <source>
        <dbReference type="SMART" id="SM00278"/>
    </source>
</evidence>
<dbReference type="InterPro" id="IPR003583">
    <property type="entry name" value="Hlx-hairpin-Hlx_DNA-bd_motif"/>
</dbReference>
<dbReference type="InterPro" id="IPR002054">
    <property type="entry name" value="DNA-dir_DNA_pol_X"/>
</dbReference>
<dbReference type="InterPro" id="IPR016195">
    <property type="entry name" value="Pol/histidinol_Pase-like"/>
</dbReference>
<dbReference type="GO" id="GO:0003887">
    <property type="term" value="F:DNA-directed DNA polymerase activity"/>
    <property type="evidence" value="ECO:0007669"/>
    <property type="project" value="InterPro"/>
</dbReference>
<dbReference type="GO" id="GO:0006281">
    <property type="term" value="P:DNA repair"/>
    <property type="evidence" value="ECO:0007669"/>
    <property type="project" value="InterPro"/>
</dbReference>
<dbReference type="InterPro" id="IPR027421">
    <property type="entry name" value="DNA_pol_lamdba_lyase_dom_sf"/>
</dbReference>
<dbReference type="CDD" id="cd07436">
    <property type="entry name" value="PHP_PolX"/>
    <property type="match status" value="1"/>
</dbReference>
<feature type="domain" description="Polymerase/histidinol phosphatase N-terminal" evidence="4">
    <location>
        <begin position="321"/>
        <end position="400"/>
    </location>
</feature>
<dbReference type="SMART" id="SM00481">
    <property type="entry name" value="POLIIIAc"/>
    <property type="match status" value="1"/>
</dbReference>
<dbReference type="InterPro" id="IPR047967">
    <property type="entry name" value="PolX_PHP"/>
</dbReference>
<evidence type="ECO:0000313" key="7">
    <source>
        <dbReference type="Proteomes" id="UP000199656"/>
    </source>
</evidence>
<dbReference type="Gene3D" id="3.30.460.10">
    <property type="entry name" value="Beta Polymerase, domain 2"/>
    <property type="match status" value="1"/>
</dbReference>
<feature type="domain" description="Helix-hairpin-helix DNA-binding motif class 1" evidence="3">
    <location>
        <begin position="50"/>
        <end position="69"/>
    </location>
</feature>
<dbReference type="EMBL" id="FNRL01000036">
    <property type="protein sequence ID" value="SEB07163.1"/>
    <property type="molecule type" value="Genomic_DNA"/>
</dbReference>
<dbReference type="InterPro" id="IPR003141">
    <property type="entry name" value="Pol/His_phosphatase_N"/>
</dbReference>
<dbReference type="SUPFAM" id="SSF89550">
    <property type="entry name" value="PHP domain-like"/>
    <property type="match status" value="1"/>
</dbReference>
<dbReference type="PANTHER" id="PTHR36928:SF1">
    <property type="entry name" value="PHOSPHATASE YCDX-RELATED"/>
    <property type="match status" value="1"/>
</dbReference>
<sequence>MDNYTIADNFSLLSKLMEINGENSFKAKSFSSAAFTIEKLPAQLKDMPRDEIFRIKGIGESTGKAILEMLDTNAFSLLEQYLLITPPGILEIMKLKGLGPKKIATIWKELEIESMGELLYACNENRLMLLKGFGAKTQENVRQNIEFYLANRHRFLFAEVDALGHSLEGKLKDLFAPAPVSLTGAFRRNNPIIDEVEILIAAPAETVVQQLSALPGLALSETQQQHSTWQLDEKLKIVAHSCEPKDFYAQLFATTGAAPFIDKFNAAGGASFIKEAVSEEAIFSAADMAFIPPCLREGGKEIDLAKNKQLPELIAPADIKGIIHSHSNWSDGESSLKEMALAAKAKGFEYIVISDHSRTAFYANGLQIERVLQQHAEIDAFNKELAPFKIFKSIESDILNDGALDYPDEILAKFDLVIASVHANLKMTEEKAMARLLKAIENPYTTILGHMTGRLLLSRNGYPVDHKAIIDACAANNVVIELNAHPRRLDIDWTWLPYAIEKNVLISIDPDAHSIQGFDDVKYGTLAAQKGGITKANNLSSYTVDMLETYLQQRKQLKNIHS</sequence>
<dbReference type="RefSeq" id="WP_089765537.1">
    <property type="nucleotide sequence ID" value="NZ_BKAT01000058.1"/>
</dbReference>
<name>A0A1H4GC04_9BACT</name>
<proteinExistence type="predicted"/>
<dbReference type="GO" id="GO:0003677">
    <property type="term" value="F:DNA binding"/>
    <property type="evidence" value="ECO:0007669"/>
    <property type="project" value="InterPro"/>
</dbReference>
<dbReference type="GO" id="GO:0008270">
    <property type="term" value="F:zinc ion binding"/>
    <property type="evidence" value="ECO:0007669"/>
    <property type="project" value="TreeGrafter"/>
</dbReference>
<dbReference type="OrthoDB" id="9808747at2"/>
<dbReference type="Gene3D" id="3.20.20.140">
    <property type="entry name" value="Metal-dependent hydrolases"/>
    <property type="match status" value="1"/>
</dbReference>
<dbReference type="Gene3D" id="1.10.150.110">
    <property type="entry name" value="DNA polymerase beta, N-terminal domain-like"/>
    <property type="match status" value="1"/>
</dbReference>
<keyword evidence="2" id="KW-0235">DNA replication</keyword>
<dbReference type="InterPro" id="IPR010996">
    <property type="entry name" value="HHH_MUS81"/>
</dbReference>
<dbReference type="Pfam" id="PF14716">
    <property type="entry name" value="HHH_8"/>
    <property type="match status" value="1"/>
</dbReference>
<dbReference type="InterPro" id="IPR050243">
    <property type="entry name" value="PHP_phosphatase"/>
</dbReference>
<dbReference type="InterPro" id="IPR022311">
    <property type="entry name" value="PolX-like"/>
</dbReference>
<dbReference type="SUPFAM" id="SSF47802">
    <property type="entry name" value="DNA polymerase beta, N-terminal domain-like"/>
    <property type="match status" value="1"/>
</dbReference>
<dbReference type="Pfam" id="PF14520">
    <property type="entry name" value="HHH_5"/>
    <property type="match status" value="1"/>
</dbReference>
<evidence type="ECO:0000259" key="5">
    <source>
        <dbReference type="SMART" id="SM00483"/>
    </source>
</evidence>
<evidence type="ECO:0000259" key="4">
    <source>
        <dbReference type="SMART" id="SM00481"/>
    </source>
</evidence>
<feature type="domain" description="DNA-directed DNA polymerase X" evidence="5">
    <location>
        <begin position="1"/>
        <end position="297"/>
    </location>
</feature>
<dbReference type="GO" id="GO:0005829">
    <property type="term" value="C:cytosol"/>
    <property type="evidence" value="ECO:0007669"/>
    <property type="project" value="TreeGrafter"/>
</dbReference>
<dbReference type="PANTHER" id="PTHR36928">
    <property type="entry name" value="PHOSPHATASE YCDX-RELATED"/>
    <property type="match status" value="1"/>
</dbReference>
<dbReference type="STRING" id="408074.SAMN05660909_05168"/>
<feature type="domain" description="Helix-hairpin-helix DNA-binding motif class 1" evidence="3">
    <location>
        <begin position="125"/>
        <end position="144"/>
    </location>
</feature>
<dbReference type="SMART" id="SM00483">
    <property type="entry name" value="POLXc"/>
    <property type="match status" value="1"/>
</dbReference>
<evidence type="ECO:0000256" key="1">
    <source>
        <dbReference type="ARBA" id="ARBA00022634"/>
    </source>
</evidence>
<keyword evidence="7" id="KW-1185">Reference proteome</keyword>
<dbReference type="InterPro" id="IPR043519">
    <property type="entry name" value="NT_sf"/>
</dbReference>